<dbReference type="EMBL" id="VKHP01000235">
    <property type="protein sequence ID" value="NEV01361.1"/>
    <property type="molecule type" value="Genomic_DNA"/>
</dbReference>
<evidence type="ECO:0000313" key="1">
    <source>
        <dbReference type="EMBL" id="NEV01361.1"/>
    </source>
</evidence>
<comment type="caution">
    <text evidence="1">The sequence shown here is derived from an EMBL/GenBank/DDBJ whole genome shotgun (WGS) entry which is preliminary data.</text>
</comment>
<dbReference type="AlphaFoldDB" id="A0A6P1BUI8"/>
<sequence length="87" mass="10340">MKNGWKNYENRLDVSLFHRLTRNSLLDWNVAKRLQHWYGNSAAPHLRLWFMQAGLRYSSVGGFIIRPHSLSYRLLRSLSHEHGRYAS</sequence>
<dbReference type="Proteomes" id="UP000468531">
    <property type="component" value="Unassembled WGS sequence"/>
</dbReference>
<evidence type="ECO:0000313" key="2">
    <source>
        <dbReference type="Proteomes" id="UP000468531"/>
    </source>
</evidence>
<organism evidence="1 2">
    <name type="scientific">Bradyrhizobium uaiense</name>
    <dbReference type="NCBI Taxonomy" id="2594946"/>
    <lineage>
        <taxon>Bacteria</taxon>
        <taxon>Pseudomonadati</taxon>
        <taxon>Pseudomonadota</taxon>
        <taxon>Alphaproteobacteria</taxon>
        <taxon>Hyphomicrobiales</taxon>
        <taxon>Nitrobacteraceae</taxon>
        <taxon>Bradyrhizobium</taxon>
    </lineage>
</organism>
<accession>A0A6P1BUI8</accession>
<dbReference type="RefSeq" id="WP_163160862.1">
    <property type="nucleotide sequence ID" value="NZ_VKHP01000235.1"/>
</dbReference>
<protein>
    <submittedName>
        <fullName evidence="1">Uncharacterized protein</fullName>
    </submittedName>
</protein>
<gene>
    <name evidence="1" type="ORF">FNJ47_37660</name>
</gene>
<reference evidence="1 2" key="1">
    <citation type="journal article" date="2020" name="Arch. Microbiol.">
        <title>Bradyrhizobium uaiense sp. nov., a new highly efficient cowpea symbiont.</title>
        <authorList>
            <person name="Cabral Michel D."/>
            <person name="Azarias Guimaraes A."/>
            <person name="Martins da Costa E."/>
            <person name="Soares de Carvalho T."/>
            <person name="Balsanelli E."/>
            <person name="Willems A."/>
            <person name="Maltempi de Souza E."/>
            <person name="de Souza Moreira F.M."/>
        </authorList>
    </citation>
    <scope>NUCLEOTIDE SEQUENCE [LARGE SCALE GENOMIC DNA]</scope>
    <source>
        <strain evidence="1 2">UFLA 03-164</strain>
    </source>
</reference>
<keyword evidence="2" id="KW-1185">Reference proteome</keyword>
<proteinExistence type="predicted"/>
<name>A0A6P1BUI8_9BRAD</name>